<dbReference type="PATRIC" id="fig|1618413.3.peg.476"/>
<feature type="transmembrane region" description="Helical" evidence="5">
    <location>
        <begin position="176"/>
        <end position="194"/>
    </location>
</feature>
<dbReference type="AlphaFoldDB" id="A0A0G1J392"/>
<dbReference type="InterPro" id="IPR047817">
    <property type="entry name" value="ABC2_TM_bact-type"/>
</dbReference>
<dbReference type="PIRSF" id="PIRSF006648">
    <property type="entry name" value="DrrB"/>
    <property type="match status" value="1"/>
</dbReference>
<dbReference type="GO" id="GO:0140359">
    <property type="term" value="F:ABC-type transporter activity"/>
    <property type="evidence" value="ECO:0007669"/>
    <property type="project" value="InterPro"/>
</dbReference>
<keyword evidence="5" id="KW-0813">Transport</keyword>
<keyword evidence="4 5" id="KW-0472">Membrane</keyword>
<reference evidence="7 8" key="1">
    <citation type="journal article" date="2015" name="Nature">
        <title>rRNA introns, odd ribosomes, and small enigmatic genomes across a large radiation of phyla.</title>
        <authorList>
            <person name="Brown C.T."/>
            <person name="Hug L.A."/>
            <person name="Thomas B.C."/>
            <person name="Sharon I."/>
            <person name="Castelle C.J."/>
            <person name="Singh A."/>
            <person name="Wilkins M.J."/>
            <person name="Williams K.H."/>
            <person name="Banfield J.F."/>
        </authorList>
    </citation>
    <scope>NUCLEOTIDE SEQUENCE [LARGE SCALE GENOMIC DNA]</scope>
</reference>
<feature type="transmembrane region" description="Helical" evidence="5">
    <location>
        <begin position="151"/>
        <end position="169"/>
    </location>
</feature>
<comment type="similarity">
    <text evidence="5">Belongs to the ABC-2 integral membrane protein family.</text>
</comment>
<gene>
    <name evidence="7" type="ORF">UW61_C0037G0002</name>
</gene>
<feature type="domain" description="ABC transmembrane type-2" evidence="6">
    <location>
        <begin position="26"/>
        <end position="252"/>
    </location>
</feature>
<dbReference type="EMBL" id="LCIZ01000037">
    <property type="protein sequence ID" value="KKT65808.1"/>
    <property type="molecule type" value="Genomic_DNA"/>
</dbReference>
<dbReference type="InterPro" id="IPR013525">
    <property type="entry name" value="ABC2_TM"/>
</dbReference>
<comment type="subcellular location">
    <subcellularLocation>
        <location evidence="5">Cell membrane</location>
        <topology evidence="5">Multi-pass membrane protein</topology>
    </subcellularLocation>
    <subcellularLocation>
        <location evidence="1">Membrane</location>
        <topology evidence="1">Multi-pass membrane protein</topology>
    </subcellularLocation>
</comment>
<protein>
    <recommendedName>
        <fullName evidence="5">Transport permease protein</fullName>
    </recommendedName>
</protein>
<feature type="transmembrane region" description="Helical" evidence="5">
    <location>
        <begin position="56"/>
        <end position="73"/>
    </location>
</feature>
<evidence type="ECO:0000256" key="4">
    <source>
        <dbReference type="ARBA" id="ARBA00023136"/>
    </source>
</evidence>
<name>A0A0G1J392_9BACT</name>
<accession>A0A0G1J392</accession>
<dbReference type="PANTHER" id="PTHR43229">
    <property type="entry name" value="NODULATION PROTEIN J"/>
    <property type="match status" value="1"/>
</dbReference>
<evidence type="ECO:0000256" key="1">
    <source>
        <dbReference type="ARBA" id="ARBA00004141"/>
    </source>
</evidence>
<organism evidence="7 8">
    <name type="scientific">Candidatus Curtissbacteria bacterium GW2011_GWC1_44_33</name>
    <dbReference type="NCBI Taxonomy" id="1618413"/>
    <lineage>
        <taxon>Bacteria</taxon>
        <taxon>Candidatus Curtissiibacteriota</taxon>
    </lineage>
</organism>
<comment type="caution">
    <text evidence="5">Lacks conserved residue(s) required for the propagation of feature annotation.</text>
</comment>
<dbReference type="GO" id="GO:0043190">
    <property type="term" value="C:ATP-binding cassette (ABC) transporter complex"/>
    <property type="evidence" value="ECO:0007669"/>
    <property type="project" value="InterPro"/>
</dbReference>
<dbReference type="Proteomes" id="UP000033901">
    <property type="component" value="Unassembled WGS sequence"/>
</dbReference>
<keyword evidence="2 5" id="KW-0812">Transmembrane</keyword>
<evidence type="ECO:0000259" key="6">
    <source>
        <dbReference type="PROSITE" id="PS51012"/>
    </source>
</evidence>
<feature type="transmembrane region" description="Helical" evidence="5">
    <location>
        <begin position="231"/>
        <end position="250"/>
    </location>
</feature>
<evidence type="ECO:0000313" key="8">
    <source>
        <dbReference type="Proteomes" id="UP000033901"/>
    </source>
</evidence>
<evidence type="ECO:0000256" key="5">
    <source>
        <dbReference type="RuleBase" id="RU361157"/>
    </source>
</evidence>
<evidence type="ECO:0000256" key="3">
    <source>
        <dbReference type="ARBA" id="ARBA00022989"/>
    </source>
</evidence>
<proteinExistence type="inferred from homology"/>
<comment type="caution">
    <text evidence="7">The sequence shown here is derived from an EMBL/GenBank/DDBJ whole genome shotgun (WGS) entry which is preliminary data.</text>
</comment>
<feature type="transmembrane region" description="Helical" evidence="5">
    <location>
        <begin position="122"/>
        <end position="145"/>
    </location>
</feature>
<evidence type="ECO:0000313" key="7">
    <source>
        <dbReference type="EMBL" id="KKT65808.1"/>
    </source>
</evidence>
<keyword evidence="5" id="KW-1003">Cell membrane</keyword>
<dbReference type="Pfam" id="PF01061">
    <property type="entry name" value="ABC2_membrane"/>
    <property type="match status" value="1"/>
</dbReference>
<sequence>MKAKFSPKRVWAILVRHLFSWPRDLESLAESFWWPSFDLFIWGLVTVYLQMSENTPSIFISFFLGAIVLWMFVYRSQQEMSFTFLKEVWDRNILNIFTTPLTVWEFLSASMILGITKLTISALWMTFLAYILFQFNVFTLGFWFIPFLLNLLLVGWSAGFLINGLIVQYGWRVQSFAWTLILVIQPFSAVFYPVSVMPGWMQGVAAVIPTSYVFEGMRAVLVEGRFEVNNLLFATGLNLIYISLSALYFARSFRRAKETGMIVKFS</sequence>
<dbReference type="InterPro" id="IPR000412">
    <property type="entry name" value="ABC_2_transport"/>
</dbReference>
<evidence type="ECO:0000256" key="2">
    <source>
        <dbReference type="ARBA" id="ARBA00022692"/>
    </source>
</evidence>
<keyword evidence="3 5" id="KW-1133">Transmembrane helix</keyword>
<dbReference type="PANTHER" id="PTHR43229:SF6">
    <property type="entry name" value="ABC-TYPE MULTIDRUG TRANSPORT SYSTEM, PERMEASE COMPONENT"/>
    <property type="match status" value="1"/>
</dbReference>
<dbReference type="InterPro" id="IPR051784">
    <property type="entry name" value="Nod_factor_ABC_transporter"/>
</dbReference>
<dbReference type="PROSITE" id="PS51012">
    <property type="entry name" value="ABC_TM2"/>
    <property type="match status" value="1"/>
</dbReference>